<name>A0A2N3WHQ9_9PSEU</name>
<evidence type="ECO:0000313" key="4">
    <source>
        <dbReference type="Proteomes" id="UP000233750"/>
    </source>
</evidence>
<accession>A0A8E1W0A3</accession>
<dbReference type="Proteomes" id="UP000550260">
    <property type="component" value="Unassembled WGS sequence"/>
</dbReference>
<comment type="caution">
    <text evidence="3">The sequence shown here is derived from an EMBL/GenBank/DDBJ whole genome shotgun (WGS) entry which is preliminary data.</text>
</comment>
<reference evidence="2 5" key="2">
    <citation type="submission" date="2020-08" db="EMBL/GenBank/DDBJ databases">
        <title>Amycolatopsis echigonensis JCM 21831.</title>
        <authorList>
            <person name="Tedsree N."/>
            <person name="Kuncharoen N."/>
            <person name="Likhitwitayawuid K."/>
            <person name="Tanasupawat S."/>
        </authorList>
    </citation>
    <scope>NUCLEOTIDE SEQUENCE [LARGE SCALE GENOMIC DNA]</scope>
    <source>
        <strain evidence="2 5">JCM 21831</strain>
    </source>
</reference>
<keyword evidence="4" id="KW-1185">Reference proteome</keyword>
<gene>
    <name evidence="3" type="ORF">ATK30_4238</name>
    <name evidence="2" type="ORF">H5411_21720</name>
</gene>
<evidence type="ECO:0000256" key="1">
    <source>
        <dbReference type="SAM" id="Phobius"/>
    </source>
</evidence>
<dbReference type="AlphaFoldDB" id="A0A2N3WHQ9"/>
<dbReference type="RefSeq" id="WP_101437037.1">
    <property type="nucleotide sequence ID" value="NZ_JACJHR010000030.1"/>
</dbReference>
<protein>
    <submittedName>
        <fullName evidence="3">Uncharacterized protein</fullName>
    </submittedName>
</protein>
<dbReference type="EMBL" id="JACJHR010000030">
    <property type="protein sequence ID" value="MBB2501743.1"/>
    <property type="molecule type" value="Genomic_DNA"/>
</dbReference>
<organism evidence="3 4">
    <name type="scientific">Amycolatopsis echigonensis</name>
    <dbReference type="NCBI Taxonomy" id="2576905"/>
    <lineage>
        <taxon>Bacteria</taxon>
        <taxon>Bacillati</taxon>
        <taxon>Actinomycetota</taxon>
        <taxon>Actinomycetes</taxon>
        <taxon>Pseudonocardiales</taxon>
        <taxon>Pseudonocardiaceae</taxon>
        <taxon>Amycolatopsis</taxon>
    </lineage>
</organism>
<sequence length="64" mass="6905">MKRWITLACGVVLVLVGAVWVLQGVGVLTGSFMTGQKLWFLIGLVAFLVGVVLVSATAFRKRAR</sequence>
<evidence type="ECO:0000313" key="3">
    <source>
        <dbReference type="EMBL" id="PKV93392.1"/>
    </source>
</evidence>
<dbReference type="Proteomes" id="UP000233750">
    <property type="component" value="Unassembled WGS sequence"/>
</dbReference>
<keyword evidence="1" id="KW-0472">Membrane</keyword>
<evidence type="ECO:0000313" key="5">
    <source>
        <dbReference type="Proteomes" id="UP000550260"/>
    </source>
</evidence>
<feature type="transmembrane region" description="Helical" evidence="1">
    <location>
        <begin position="40"/>
        <end position="59"/>
    </location>
</feature>
<dbReference type="EMBL" id="PJMY01000003">
    <property type="protein sequence ID" value="PKV93392.1"/>
    <property type="molecule type" value="Genomic_DNA"/>
</dbReference>
<accession>A0A2N3WHQ9</accession>
<evidence type="ECO:0000313" key="2">
    <source>
        <dbReference type="EMBL" id="MBB2501743.1"/>
    </source>
</evidence>
<keyword evidence="1" id="KW-1133">Transmembrane helix</keyword>
<proteinExistence type="predicted"/>
<reference evidence="3 4" key="1">
    <citation type="submission" date="2017-12" db="EMBL/GenBank/DDBJ databases">
        <title>Sequencing the genomes of 1000 Actinobacteria strains.</title>
        <authorList>
            <person name="Klenk H.-P."/>
        </authorList>
    </citation>
    <scope>NUCLEOTIDE SEQUENCE [LARGE SCALE GENOMIC DNA]</scope>
    <source>
        <strain evidence="3 4">DSM 45165</strain>
    </source>
</reference>
<keyword evidence="1" id="KW-0812">Transmembrane</keyword>